<evidence type="ECO:0000256" key="9">
    <source>
        <dbReference type="RuleBase" id="RU000461"/>
    </source>
</evidence>
<dbReference type="PRINTS" id="PR00465">
    <property type="entry name" value="EP450IV"/>
</dbReference>
<feature type="signal peptide" evidence="11">
    <location>
        <begin position="1"/>
        <end position="28"/>
    </location>
</feature>
<feature type="chain" id="PRO_5041438719" description="Cytochrome P450" evidence="11">
    <location>
        <begin position="29"/>
        <end position="494"/>
    </location>
</feature>
<dbReference type="GO" id="GO:0004497">
    <property type="term" value="F:monooxygenase activity"/>
    <property type="evidence" value="ECO:0007669"/>
    <property type="project" value="UniProtKB-KW"/>
</dbReference>
<protein>
    <recommendedName>
        <fullName evidence="14">Cytochrome P450</fullName>
    </recommendedName>
</protein>
<evidence type="ECO:0008006" key="14">
    <source>
        <dbReference type="Google" id="ProtNLM"/>
    </source>
</evidence>
<keyword evidence="4 8" id="KW-0479">Metal-binding</keyword>
<evidence type="ECO:0000256" key="7">
    <source>
        <dbReference type="ARBA" id="ARBA00023033"/>
    </source>
</evidence>
<dbReference type="InterPro" id="IPR017972">
    <property type="entry name" value="Cyt_P450_CS"/>
</dbReference>
<evidence type="ECO:0000256" key="4">
    <source>
        <dbReference type="ARBA" id="ARBA00022723"/>
    </source>
</evidence>
<evidence type="ECO:0000256" key="2">
    <source>
        <dbReference type="ARBA" id="ARBA00010617"/>
    </source>
</evidence>
<dbReference type="GO" id="GO:0005506">
    <property type="term" value="F:iron ion binding"/>
    <property type="evidence" value="ECO:0007669"/>
    <property type="project" value="InterPro"/>
</dbReference>
<reference evidence="12" key="1">
    <citation type="journal article" date="2023" name="Genome Biol. Evol.">
        <title>First Whole Genome Sequence and Flow Cytometry Genome Size Data for the Lichen-Forming Fungus Ramalina farinacea (Ascomycota).</title>
        <authorList>
            <person name="Llewellyn T."/>
            <person name="Mian S."/>
            <person name="Hill R."/>
            <person name="Leitch I.J."/>
            <person name="Gaya E."/>
        </authorList>
    </citation>
    <scope>NUCLEOTIDE SEQUENCE</scope>
    <source>
        <strain evidence="12">LIQ254RAFAR</strain>
    </source>
</reference>
<comment type="caution">
    <text evidence="12">The sequence shown here is derived from an EMBL/GenBank/DDBJ whole genome shotgun (WGS) entry which is preliminary data.</text>
</comment>
<dbReference type="CDD" id="cd11041">
    <property type="entry name" value="CYP503A1-like"/>
    <property type="match status" value="1"/>
</dbReference>
<evidence type="ECO:0000256" key="10">
    <source>
        <dbReference type="SAM" id="MobiDB-lite"/>
    </source>
</evidence>
<keyword evidence="13" id="KW-1185">Reference proteome</keyword>
<evidence type="ECO:0000313" key="13">
    <source>
        <dbReference type="Proteomes" id="UP001161017"/>
    </source>
</evidence>
<comment type="similarity">
    <text evidence="2 9">Belongs to the cytochrome P450 family.</text>
</comment>
<gene>
    <name evidence="12" type="ORF">OHK93_005843</name>
</gene>
<evidence type="ECO:0000256" key="8">
    <source>
        <dbReference type="PIRSR" id="PIRSR602403-1"/>
    </source>
</evidence>
<proteinExistence type="inferred from homology"/>
<dbReference type="PROSITE" id="PS00086">
    <property type="entry name" value="CYTOCHROME_P450"/>
    <property type="match status" value="1"/>
</dbReference>
<dbReference type="AlphaFoldDB" id="A0AA43QKJ1"/>
<feature type="region of interest" description="Disordered" evidence="10">
    <location>
        <begin position="387"/>
        <end position="413"/>
    </location>
</feature>
<name>A0AA43QKJ1_9LECA</name>
<feature type="binding site" description="axial binding residue" evidence="8">
    <location>
        <position position="436"/>
    </location>
    <ligand>
        <name>heme</name>
        <dbReference type="ChEBI" id="CHEBI:30413"/>
    </ligand>
    <ligandPart>
        <name>Fe</name>
        <dbReference type="ChEBI" id="CHEBI:18248"/>
    </ligandPart>
</feature>
<dbReference type="InterPro" id="IPR036396">
    <property type="entry name" value="Cyt_P450_sf"/>
</dbReference>
<keyword evidence="11" id="KW-0732">Signal</keyword>
<keyword evidence="6 8" id="KW-0408">Iron</keyword>
<evidence type="ECO:0000256" key="6">
    <source>
        <dbReference type="ARBA" id="ARBA00023004"/>
    </source>
</evidence>
<accession>A0AA43QKJ1</accession>
<evidence type="ECO:0000256" key="11">
    <source>
        <dbReference type="SAM" id="SignalP"/>
    </source>
</evidence>
<dbReference type="SUPFAM" id="SSF48264">
    <property type="entry name" value="Cytochrome P450"/>
    <property type="match status" value="1"/>
</dbReference>
<dbReference type="InterPro" id="IPR001128">
    <property type="entry name" value="Cyt_P450"/>
</dbReference>
<organism evidence="12 13">
    <name type="scientific">Ramalina farinacea</name>
    <dbReference type="NCBI Taxonomy" id="258253"/>
    <lineage>
        <taxon>Eukaryota</taxon>
        <taxon>Fungi</taxon>
        <taxon>Dikarya</taxon>
        <taxon>Ascomycota</taxon>
        <taxon>Pezizomycotina</taxon>
        <taxon>Lecanoromycetes</taxon>
        <taxon>OSLEUM clade</taxon>
        <taxon>Lecanoromycetidae</taxon>
        <taxon>Lecanorales</taxon>
        <taxon>Lecanorineae</taxon>
        <taxon>Ramalinaceae</taxon>
        <taxon>Ramalina</taxon>
    </lineage>
</organism>
<evidence type="ECO:0000256" key="1">
    <source>
        <dbReference type="ARBA" id="ARBA00001971"/>
    </source>
</evidence>
<dbReference type="GO" id="GO:0016705">
    <property type="term" value="F:oxidoreductase activity, acting on paired donors, with incorporation or reduction of molecular oxygen"/>
    <property type="evidence" value="ECO:0007669"/>
    <property type="project" value="InterPro"/>
</dbReference>
<keyword evidence="3 8" id="KW-0349">Heme</keyword>
<dbReference type="PANTHER" id="PTHR46206:SF1">
    <property type="entry name" value="P450, PUTATIVE (EUROFUNG)-RELATED"/>
    <property type="match status" value="1"/>
</dbReference>
<dbReference type="Pfam" id="PF00067">
    <property type="entry name" value="p450"/>
    <property type="match status" value="1"/>
</dbReference>
<dbReference type="Proteomes" id="UP001161017">
    <property type="component" value="Unassembled WGS sequence"/>
</dbReference>
<comment type="cofactor">
    <cofactor evidence="1 8">
        <name>heme</name>
        <dbReference type="ChEBI" id="CHEBI:30413"/>
    </cofactor>
</comment>
<evidence type="ECO:0000256" key="3">
    <source>
        <dbReference type="ARBA" id="ARBA00022617"/>
    </source>
</evidence>
<dbReference type="GO" id="GO:0020037">
    <property type="term" value="F:heme binding"/>
    <property type="evidence" value="ECO:0007669"/>
    <property type="project" value="InterPro"/>
</dbReference>
<dbReference type="Gene3D" id="1.10.630.10">
    <property type="entry name" value="Cytochrome P450"/>
    <property type="match status" value="1"/>
</dbReference>
<evidence type="ECO:0000313" key="12">
    <source>
        <dbReference type="EMBL" id="MDI1486611.1"/>
    </source>
</evidence>
<dbReference type="PANTHER" id="PTHR46206">
    <property type="entry name" value="CYTOCHROME P450"/>
    <property type="match status" value="1"/>
</dbReference>
<keyword evidence="5 9" id="KW-0560">Oxidoreductase</keyword>
<keyword evidence="7 9" id="KW-0503">Monooxygenase</keyword>
<sequence length="494" mass="55633">MMQPFELVTSPAALVSVLVLVLVQIIQGLAKTSKVPEGVPWVGKDAGRLFAETHDVLSTSASHYDTLEGDYAFTDKRILTDPYHEHVIHKYLPRRIAPMIPDLQAEVALDFDAAWGTNTDEWKEIKVGDSVLSMLSQAVNRMILGLPLCRNEDLLSTMRAFTMDIVMTGFLLRFVPRWLRFIAGPLATLPNKYHYWKTTKYTKPLIAERLKNIQKKEEDPSFEWEPPNDFVSWSILLAKAENRSDELTVDMLSRRIMPIEFAAIHTSSITITNCLLDLVSSDPSKQYLEGILEQSNSILAQDNGQWTKAGLARFDTADSALRESMRVSNFMTQNLVRKVVAKEGISNPTEGWHAPYGMTLSVDMHDIQHDPEVYPDPETYDAFRFSRPEEESQSKIANGTANERTANGTTNPAPKALGLVQTSDSFLPFSHGRHACPGRFFIAMEVKMFLSYMLTNYDIERLPSRPKKKTFGGTVLPPSDATFKVRRKKGTVKA</sequence>
<feature type="compositionally biased region" description="Polar residues" evidence="10">
    <location>
        <begin position="394"/>
        <end position="412"/>
    </location>
</feature>
<evidence type="ECO:0000256" key="5">
    <source>
        <dbReference type="ARBA" id="ARBA00023002"/>
    </source>
</evidence>
<dbReference type="InterPro" id="IPR002403">
    <property type="entry name" value="Cyt_P450_E_grp-IV"/>
</dbReference>
<dbReference type="EMBL" id="JAPUFD010000003">
    <property type="protein sequence ID" value="MDI1486611.1"/>
    <property type="molecule type" value="Genomic_DNA"/>
</dbReference>